<keyword evidence="3" id="KW-1185">Reference proteome</keyword>
<organism evidence="2 3">
    <name type="scientific">Stomatobaculum longum</name>
    <dbReference type="NCBI Taxonomy" id="796942"/>
    <lineage>
        <taxon>Bacteria</taxon>
        <taxon>Bacillati</taxon>
        <taxon>Bacillota</taxon>
        <taxon>Clostridia</taxon>
        <taxon>Lachnospirales</taxon>
        <taxon>Lachnospiraceae</taxon>
        <taxon>Stomatobaculum</taxon>
    </lineage>
</organism>
<sequence>MSTSIPLWLCLPFAGLLLSIAIVPLVAGEWWEKHRVHAVIFWSLLFIVPFTAMYGPLKASETVLETVFNDYLSFIVMLFGLFCVAGNITFEGDLAGSPLVNTLFLLIGTFLSSLIGTTGSSMLMLRPMIKINSWRRQKRHIMIFFIFLISNMGGCLSPLGDPPLLMGFMRGVPFLWSLHLLPILIFNLVILLTVFWQLDKHYYLKDVKLGYRPDISKPGTELSLRGAHNILFLLMIIVAVVLGGTLPGNPMFQTAEGTVRGIHIVGEVVLGFPTIIEIVLILAAAFLSFKTTPEEIRRTNHFTWGAIQEVAELFIGIFITMQPALIILKEMGPKLGITEPFQMFWSTGLLSSFLDNTPTYLVFLTTAGTLGMTSGLTTTVGTIPVIFLKAISCGAVFMGANSYIGNAPNFMVKSISDENGIHMPSFFGYIGWALAFLVPVFVIDTLVFFL</sequence>
<reference evidence="2 3" key="1">
    <citation type="submission" date="2011-10" db="EMBL/GenBank/DDBJ databases">
        <title>The Genome Sequence of Lachnospiraceae bacterium ACC2.</title>
        <authorList>
            <consortium name="The Broad Institute Genome Sequencing Platform"/>
            <person name="Earl A."/>
            <person name="Ward D."/>
            <person name="Feldgarden M."/>
            <person name="Gevers D."/>
            <person name="Sizova M."/>
            <person name="Hazen A."/>
            <person name="Epstein S."/>
            <person name="Young S.K."/>
            <person name="Zeng Q."/>
            <person name="Gargeya S."/>
            <person name="Fitzgerald M."/>
            <person name="Haas B."/>
            <person name="Abouelleil A."/>
            <person name="Alvarado L."/>
            <person name="Arachchi H.M."/>
            <person name="Berlin A."/>
            <person name="Brown A."/>
            <person name="Chapman S.B."/>
            <person name="Chen Z."/>
            <person name="Dunbar C."/>
            <person name="Freedman E."/>
            <person name="Gearin G."/>
            <person name="Goldberg J."/>
            <person name="Griggs A."/>
            <person name="Gujja S."/>
            <person name="Heiman D."/>
            <person name="Howarth C."/>
            <person name="Larson L."/>
            <person name="Lui A."/>
            <person name="MacDonald P.J.P."/>
            <person name="Montmayeur A."/>
            <person name="Murphy C."/>
            <person name="Neiman D."/>
            <person name="Pearson M."/>
            <person name="Priest M."/>
            <person name="Roberts A."/>
            <person name="Saif S."/>
            <person name="Shea T."/>
            <person name="Shenoy N."/>
            <person name="Sisk P."/>
            <person name="Stolte C."/>
            <person name="Sykes S."/>
            <person name="Wortman J."/>
            <person name="Nusbaum C."/>
            <person name="Birren B."/>
        </authorList>
    </citation>
    <scope>NUCLEOTIDE SEQUENCE [LARGE SCALE GENOMIC DNA]</scope>
    <source>
        <strain evidence="2 3">ACC2</strain>
    </source>
</reference>
<evidence type="ECO:0000313" key="2">
    <source>
        <dbReference type="EMBL" id="EHO17271.1"/>
    </source>
</evidence>
<keyword evidence="1" id="KW-0812">Transmembrane</keyword>
<gene>
    <name evidence="2" type="ORF">HMPREF9623_00870</name>
</gene>
<keyword evidence="1" id="KW-0472">Membrane</keyword>
<feature type="transmembrane region" description="Helical" evidence="1">
    <location>
        <begin position="39"/>
        <end position="59"/>
    </location>
</feature>
<dbReference type="InterPro" id="IPR031566">
    <property type="entry name" value="CitMHS_2"/>
</dbReference>
<dbReference type="AlphaFoldDB" id="A0AA36Y5J6"/>
<dbReference type="Proteomes" id="UP000018466">
    <property type="component" value="Unassembled WGS sequence"/>
</dbReference>
<dbReference type="Pfam" id="PF16980">
    <property type="entry name" value="CitMHS_2"/>
    <property type="match status" value="1"/>
</dbReference>
<dbReference type="RefSeq" id="WP_009532703.1">
    <property type="nucleotide sequence ID" value="NZ_JH590862.1"/>
</dbReference>
<feature type="transmembrane region" description="Helical" evidence="1">
    <location>
        <begin position="102"/>
        <end position="129"/>
    </location>
</feature>
<feature type="transmembrane region" description="Helical" evidence="1">
    <location>
        <begin position="71"/>
        <end position="90"/>
    </location>
</feature>
<accession>A0AA36Y5J6</accession>
<feature type="transmembrane region" description="Helical" evidence="1">
    <location>
        <begin position="141"/>
        <end position="160"/>
    </location>
</feature>
<feature type="transmembrane region" description="Helical" evidence="1">
    <location>
        <begin position="268"/>
        <end position="289"/>
    </location>
</feature>
<feature type="transmembrane region" description="Helical" evidence="1">
    <location>
        <begin position="180"/>
        <end position="198"/>
    </location>
</feature>
<evidence type="ECO:0000313" key="3">
    <source>
        <dbReference type="Proteomes" id="UP000018466"/>
    </source>
</evidence>
<feature type="transmembrane region" description="Helical" evidence="1">
    <location>
        <begin position="426"/>
        <end position="449"/>
    </location>
</feature>
<feature type="transmembrane region" description="Helical" evidence="1">
    <location>
        <begin position="7"/>
        <end position="27"/>
    </location>
</feature>
<proteinExistence type="predicted"/>
<feature type="transmembrane region" description="Helical" evidence="1">
    <location>
        <begin position="310"/>
        <end position="328"/>
    </location>
</feature>
<dbReference type="EMBL" id="AGEL01000006">
    <property type="protein sequence ID" value="EHO17271.1"/>
    <property type="molecule type" value="Genomic_DNA"/>
</dbReference>
<evidence type="ECO:0008006" key="4">
    <source>
        <dbReference type="Google" id="ProtNLM"/>
    </source>
</evidence>
<feature type="transmembrane region" description="Helical" evidence="1">
    <location>
        <begin position="230"/>
        <end position="248"/>
    </location>
</feature>
<protein>
    <recommendedName>
        <fullName evidence="4">Sodium:proton antiporter</fullName>
    </recommendedName>
</protein>
<evidence type="ECO:0000256" key="1">
    <source>
        <dbReference type="SAM" id="Phobius"/>
    </source>
</evidence>
<keyword evidence="1" id="KW-1133">Transmembrane helix</keyword>
<comment type="caution">
    <text evidence="2">The sequence shown here is derived from an EMBL/GenBank/DDBJ whole genome shotgun (WGS) entry which is preliminary data.</text>
</comment>
<feature type="transmembrane region" description="Helical" evidence="1">
    <location>
        <begin position="386"/>
        <end position="406"/>
    </location>
</feature>
<dbReference type="GeneID" id="86940639"/>
<name>A0AA36Y5J6_9FIRM</name>